<evidence type="ECO:0000256" key="1">
    <source>
        <dbReference type="SAM" id="SignalP"/>
    </source>
</evidence>
<accession>A0A8S1R6V8</accession>
<dbReference type="OrthoDB" id="307907at2759"/>
<organism evidence="2 3">
    <name type="scientific">Paramecium sonneborni</name>
    <dbReference type="NCBI Taxonomy" id="65129"/>
    <lineage>
        <taxon>Eukaryota</taxon>
        <taxon>Sar</taxon>
        <taxon>Alveolata</taxon>
        <taxon>Ciliophora</taxon>
        <taxon>Intramacronucleata</taxon>
        <taxon>Oligohymenophorea</taxon>
        <taxon>Peniculida</taxon>
        <taxon>Parameciidae</taxon>
        <taxon>Paramecium</taxon>
    </lineage>
</organism>
<name>A0A8S1R6V8_9CILI</name>
<protein>
    <recommendedName>
        <fullName evidence="4">Transmembrane protein</fullName>
    </recommendedName>
</protein>
<evidence type="ECO:0000313" key="2">
    <source>
        <dbReference type="EMBL" id="CAD8123418.1"/>
    </source>
</evidence>
<dbReference type="EMBL" id="CAJJDN010000144">
    <property type="protein sequence ID" value="CAD8123418.1"/>
    <property type="molecule type" value="Genomic_DNA"/>
</dbReference>
<evidence type="ECO:0000313" key="3">
    <source>
        <dbReference type="Proteomes" id="UP000692954"/>
    </source>
</evidence>
<proteinExistence type="predicted"/>
<reference evidence="2" key="1">
    <citation type="submission" date="2021-01" db="EMBL/GenBank/DDBJ databases">
        <authorList>
            <consortium name="Genoscope - CEA"/>
            <person name="William W."/>
        </authorList>
    </citation>
    <scope>NUCLEOTIDE SEQUENCE</scope>
</reference>
<evidence type="ECO:0008006" key="4">
    <source>
        <dbReference type="Google" id="ProtNLM"/>
    </source>
</evidence>
<comment type="caution">
    <text evidence="2">The sequence shown here is derived from an EMBL/GenBank/DDBJ whole genome shotgun (WGS) entry which is preliminary data.</text>
</comment>
<gene>
    <name evidence="2" type="ORF">PSON_ATCC_30995.1.T1440128</name>
</gene>
<keyword evidence="3" id="KW-1185">Reference proteome</keyword>
<dbReference type="Proteomes" id="UP000692954">
    <property type="component" value="Unassembled WGS sequence"/>
</dbReference>
<keyword evidence="1" id="KW-0732">Signal</keyword>
<feature type="chain" id="PRO_5035714414" description="Transmembrane protein" evidence="1">
    <location>
        <begin position="16"/>
        <end position="247"/>
    </location>
</feature>
<sequence length="247" mass="28964">MRILIVIIISVTLNAFQINQNNNQDSYITDTIHTVDIVNQIDLNSQIINTQVETSFKFNEIQQNHSQDTLQVSNNQELIHSVQYWLDKLDDDQLSQKSSSYNNTQLLQENQSNQSEQSTHSSRLAKYIQIQQIETQSNLQNSQSIQTNPPPQIEEKNPLKLLLLYTDNPKSQNYDNDDEHQTFITNEQILDQLDKEKQDKIVKMQSLIIEQLKDKKLEPKKEESFLEKDYIEWEMKTLISNNNLRAK</sequence>
<feature type="signal peptide" evidence="1">
    <location>
        <begin position="1"/>
        <end position="15"/>
    </location>
</feature>
<dbReference type="AlphaFoldDB" id="A0A8S1R6V8"/>